<feature type="domain" description="Carbohydrate kinase FGGY C-terminal" evidence="12">
    <location>
        <begin position="249"/>
        <end position="437"/>
    </location>
</feature>
<sequence>MYLGIDLGTSGVKVVLTNEQGAVVATSHAALDVSMPKPLWSEQNPQDWWNATCACLDELADKQSLADVKAIGLSGQMHGATLLDEDGEILRPAILWNDGRCDAECREIESTVKDARQRSGNIVMAGFTAPKLLWVKNHEPDVFAKVKKVLLPKDYLRYKLTGEFASDMSDSAGTIWLNTESRSWDNTLLNACGLTESHMPSLFEGNEVTGFLNAGLAERWGMNAVAVAGGGGDNAAGAIGCGIVEPGQAMLSLGTSGVYFAVTEDFRTNTAQAVHSFCHALPNRWHLMSVMLSAASCLQWYASQSGYKNVGEMIDDVEHNVAFDDAAIPLFLPYLTGERTPHNNPYAKASFFGVSASTTRAHMARAVMEGVSMALADGMDAVDESGVTVSDISLIGGGAKSAFWRQLLSDVSGRKLSYRQGGDVGPALGAARLAQLAVNPDTAASDICFQPAIEASYSPNETIHNAYLLKRQQFRELYYAIEPFYSAPKKHKTFTN</sequence>
<dbReference type="AlphaFoldDB" id="A0A1E7Z812"/>
<dbReference type="HAMAP" id="MF_02220">
    <property type="entry name" value="XylB"/>
    <property type="match status" value="1"/>
</dbReference>
<dbReference type="GO" id="GO:0005998">
    <property type="term" value="P:xylulose catabolic process"/>
    <property type="evidence" value="ECO:0007669"/>
    <property type="project" value="UniProtKB-UniRule"/>
</dbReference>
<evidence type="ECO:0000313" key="13">
    <source>
        <dbReference type="EMBL" id="OFC69627.1"/>
    </source>
</evidence>
<protein>
    <recommendedName>
        <fullName evidence="8 10">Xylulose kinase</fullName>
        <shortName evidence="8 10">Xylulokinase</shortName>
        <ecNumber evidence="8 10">2.7.1.17</ecNumber>
    </recommendedName>
</protein>
<evidence type="ECO:0000259" key="12">
    <source>
        <dbReference type="Pfam" id="PF02782"/>
    </source>
</evidence>
<keyword evidence="3 8" id="KW-0808">Transferase</keyword>
<dbReference type="PANTHER" id="PTHR43095">
    <property type="entry name" value="SUGAR KINASE"/>
    <property type="match status" value="1"/>
</dbReference>
<accession>A0A1E7Z812</accession>
<dbReference type="InterPro" id="IPR018483">
    <property type="entry name" value="Carb_kinase_FGGY_CS"/>
</dbReference>
<comment type="caution">
    <text evidence="13">The sequence shown here is derived from an EMBL/GenBank/DDBJ whole genome shotgun (WGS) entry which is preliminary data.</text>
</comment>
<feature type="active site" description="Proton acceptor" evidence="8">
    <location>
        <position position="233"/>
    </location>
</feature>
<dbReference type="Gene3D" id="3.30.420.40">
    <property type="match status" value="2"/>
</dbReference>
<keyword evidence="4 8" id="KW-0547">Nucleotide-binding</keyword>
<evidence type="ECO:0000256" key="10">
    <source>
        <dbReference type="RuleBase" id="RU364073"/>
    </source>
</evidence>
<keyword evidence="2 8" id="KW-0859">Xylose metabolism</keyword>
<organism evidence="13 14">
    <name type="scientific">Alteromonas confluentis</name>
    <dbReference type="NCBI Taxonomy" id="1656094"/>
    <lineage>
        <taxon>Bacteria</taxon>
        <taxon>Pseudomonadati</taxon>
        <taxon>Pseudomonadota</taxon>
        <taxon>Gammaproteobacteria</taxon>
        <taxon>Alteromonadales</taxon>
        <taxon>Alteromonadaceae</taxon>
        <taxon>Alteromonas/Salinimonas group</taxon>
        <taxon>Alteromonas</taxon>
    </lineage>
</organism>
<dbReference type="CDD" id="cd07808">
    <property type="entry name" value="ASKHA_NBD_FGGY_EcXK-like"/>
    <property type="match status" value="1"/>
</dbReference>
<dbReference type="PANTHER" id="PTHR43095:SF6">
    <property type="entry name" value="XYLULOSE KINASE"/>
    <property type="match status" value="1"/>
</dbReference>
<name>A0A1E7Z812_9ALTE</name>
<reference evidence="13 14" key="1">
    <citation type="submission" date="2016-08" db="EMBL/GenBank/DDBJ databases">
        <authorList>
            <person name="Seilhamer J.J."/>
        </authorList>
    </citation>
    <scope>NUCLEOTIDE SEQUENCE [LARGE SCALE GENOMIC DNA]</scope>
    <source>
        <strain evidence="13 14">KCTC 42603</strain>
    </source>
</reference>
<comment type="similarity">
    <text evidence="1 8 9">Belongs to the FGGY kinase family.</text>
</comment>
<keyword evidence="7 8" id="KW-0119">Carbohydrate metabolism</keyword>
<evidence type="ECO:0000256" key="7">
    <source>
        <dbReference type="ARBA" id="ARBA00023277"/>
    </source>
</evidence>
<evidence type="ECO:0000256" key="1">
    <source>
        <dbReference type="ARBA" id="ARBA00009156"/>
    </source>
</evidence>
<dbReference type="GO" id="GO:0005524">
    <property type="term" value="F:ATP binding"/>
    <property type="evidence" value="ECO:0007669"/>
    <property type="project" value="UniProtKB-UniRule"/>
</dbReference>
<dbReference type="InterPro" id="IPR000577">
    <property type="entry name" value="Carb_kinase_FGGY"/>
</dbReference>
<evidence type="ECO:0000313" key="14">
    <source>
        <dbReference type="Proteomes" id="UP000175691"/>
    </source>
</evidence>
<evidence type="ECO:0000256" key="8">
    <source>
        <dbReference type="HAMAP-Rule" id="MF_02220"/>
    </source>
</evidence>
<dbReference type="InterPro" id="IPR018485">
    <property type="entry name" value="FGGY_C"/>
</dbReference>
<dbReference type="PROSITE" id="PS00445">
    <property type="entry name" value="FGGY_KINASES_2"/>
    <property type="match status" value="1"/>
</dbReference>
<comment type="catalytic activity">
    <reaction evidence="8 10">
        <text>D-xylulose + ATP = D-xylulose 5-phosphate + ADP + H(+)</text>
        <dbReference type="Rhea" id="RHEA:10964"/>
        <dbReference type="ChEBI" id="CHEBI:15378"/>
        <dbReference type="ChEBI" id="CHEBI:17140"/>
        <dbReference type="ChEBI" id="CHEBI:30616"/>
        <dbReference type="ChEBI" id="CHEBI:57737"/>
        <dbReference type="ChEBI" id="CHEBI:456216"/>
        <dbReference type="EC" id="2.7.1.17"/>
    </reaction>
</comment>
<dbReference type="InterPro" id="IPR018484">
    <property type="entry name" value="FGGY_N"/>
</dbReference>
<dbReference type="InterPro" id="IPR006000">
    <property type="entry name" value="Xylulokinase"/>
</dbReference>
<evidence type="ECO:0000256" key="6">
    <source>
        <dbReference type="ARBA" id="ARBA00022840"/>
    </source>
</evidence>
<evidence type="ECO:0000256" key="3">
    <source>
        <dbReference type="ARBA" id="ARBA00022679"/>
    </source>
</evidence>
<feature type="domain" description="Carbohydrate kinase FGGY N-terminal" evidence="11">
    <location>
        <begin position="1"/>
        <end position="240"/>
    </location>
</feature>
<dbReference type="OrthoDB" id="9805576at2"/>
<evidence type="ECO:0000256" key="4">
    <source>
        <dbReference type="ARBA" id="ARBA00022741"/>
    </source>
</evidence>
<dbReference type="SUPFAM" id="SSF53067">
    <property type="entry name" value="Actin-like ATPase domain"/>
    <property type="match status" value="2"/>
</dbReference>
<keyword evidence="5 8" id="KW-0418">Kinase</keyword>
<feature type="site" description="Important for activity" evidence="8">
    <location>
        <position position="6"/>
    </location>
</feature>
<dbReference type="Proteomes" id="UP000175691">
    <property type="component" value="Unassembled WGS sequence"/>
</dbReference>
<dbReference type="STRING" id="1656094.BFC18_16250"/>
<dbReference type="NCBIfam" id="TIGR01312">
    <property type="entry name" value="XylB"/>
    <property type="match status" value="1"/>
</dbReference>
<feature type="binding site" evidence="8">
    <location>
        <begin position="77"/>
        <end position="78"/>
    </location>
    <ligand>
        <name>substrate</name>
    </ligand>
</feature>
<keyword evidence="6 8" id="KW-0067">ATP-binding</keyword>
<dbReference type="PROSITE" id="PS00933">
    <property type="entry name" value="FGGY_KINASES_1"/>
    <property type="match status" value="1"/>
</dbReference>
<dbReference type="EC" id="2.7.1.17" evidence="8 10"/>
<dbReference type="GO" id="GO:0042732">
    <property type="term" value="P:D-xylose metabolic process"/>
    <property type="evidence" value="ECO:0007669"/>
    <property type="project" value="UniProtKB-KW"/>
</dbReference>
<evidence type="ECO:0000259" key="11">
    <source>
        <dbReference type="Pfam" id="PF00370"/>
    </source>
</evidence>
<dbReference type="Pfam" id="PF02782">
    <property type="entry name" value="FGGY_C"/>
    <property type="match status" value="1"/>
</dbReference>
<dbReference type="InterPro" id="IPR043129">
    <property type="entry name" value="ATPase_NBD"/>
</dbReference>
<proteinExistence type="inferred from homology"/>
<comment type="function">
    <text evidence="8">Catalyzes the phosphorylation of D-xylulose to D-xylulose 5-phosphate.</text>
</comment>
<dbReference type="EMBL" id="MDHN01000037">
    <property type="protein sequence ID" value="OFC69627.1"/>
    <property type="molecule type" value="Genomic_DNA"/>
</dbReference>
<dbReference type="PIRSF" id="PIRSF000538">
    <property type="entry name" value="GlpK"/>
    <property type="match status" value="1"/>
</dbReference>
<gene>
    <name evidence="8 10" type="primary">xylB</name>
    <name evidence="13" type="ORF">BFC18_16250</name>
</gene>
<evidence type="ECO:0000256" key="9">
    <source>
        <dbReference type="RuleBase" id="RU003733"/>
    </source>
</evidence>
<dbReference type="RefSeq" id="WP_070126426.1">
    <property type="nucleotide sequence ID" value="NZ_MDHN01000037.1"/>
</dbReference>
<dbReference type="Pfam" id="PF00370">
    <property type="entry name" value="FGGY_N"/>
    <property type="match status" value="1"/>
</dbReference>
<dbReference type="InterPro" id="IPR050406">
    <property type="entry name" value="FGGY_Carb_Kinase"/>
</dbReference>
<dbReference type="GO" id="GO:0004856">
    <property type="term" value="F:D-xylulokinase activity"/>
    <property type="evidence" value="ECO:0007669"/>
    <property type="project" value="UniProtKB-UniRule"/>
</dbReference>
<evidence type="ECO:0000256" key="5">
    <source>
        <dbReference type="ARBA" id="ARBA00022777"/>
    </source>
</evidence>
<keyword evidence="14" id="KW-1185">Reference proteome</keyword>
<evidence type="ECO:0000256" key="2">
    <source>
        <dbReference type="ARBA" id="ARBA00022629"/>
    </source>
</evidence>